<geneLocation type="plasmid" evidence="3">
    <name>pjcm18538 dna</name>
</geneLocation>
<dbReference type="Proteomes" id="UP000467428">
    <property type="component" value="Chromosome"/>
</dbReference>
<protein>
    <submittedName>
        <fullName evidence="2">Ketosteroid isomerase</fullName>
    </submittedName>
</protein>
<proteinExistence type="predicted"/>
<dbReference type="EMBL" id="AP022593">
    <property type="protein sequence ID" value="BBY48811.1"/>
    <property type="molecule type" value="Genomic_DNA"/>
</dbReference>
<evidence type="ECO:0000259" key="1">
    <source>
        <dbReference type="Pfam" id="PF12680"/>
    </source>
</evidence>
<dbReference type="AlphaFoldDB" id="A0A7I7RX98"/>
<dbReference type="Gene3D" id="3.10.450.50">
    <property type="match status" value="1"/>
</dbReference>
<feature type="domain" description="SnoaL-like" evidence="1">
    <location>
        <begin position="6"/>
        <end position="108"/>
    </location>
</feature>
<dbReference type="RefSeq" id="WP_163918541.1">
    <property type="nucleotide sequence ID" value="NZ_AP022593.1"/>
</dbReference>
<keyword evidence="2" id="KW-0413">Isomerase</keyword>
<dbReference type="InterPro" id="IPR032710">
    <property type="entry name" value="NTF2-like_dom_sf"/>
</dbReference>
<evidence type="ECO:0000313" key="3">
    <source>
        <dbReference type="Proteomes" id="UP000467428"/>
    </source>
</evidence>
<keyword evidence="3" id="KW-1185">Reference proteome</keyword>
<name>A0A7I7RX98_9MYCO</name>
<dbReference type="InterPro" id="IPR037401">
    <property type="entry name" value="SnoaL-like"/>
</dbReference>
<dbReference type="GO" id="GO:0016853">
    <property type="term" value="F:isomerase activity"/>
    <property type="evidence" value="ECO:0007669"/>
    <property type="project" value="UniProtKB-KW"/>
</dbReference>
<dbReference type="KEGG" id="marz:MARA_22790"/>
<accession>A0A7I7RX98</accession>
<reference evidence="2 3" key="1">
    <citation type="journal article" date="2019" name="Emerg. Microbes Infect.">
        <title>Comprehensive subspecies identification of 175 nontuberculous mycobacteria species based on 7547 genomic profiles.</title>
        <authorList>
            <person name="Matsumoto Y."/>
            <person name="Kinjo T."/>
            <person name="Motooka D."/>
            <person name="Nabeya D."/>
            <person name="Jung N."/>
            <person name="Uechi K."/>
            <person name="Horii T."/>
            <person name="Iida T."/>
            <person name="Fujita J."/>
            <person name="Nakamura S."/>
        </authorList>
    </citation>
    <scope>NUCLEOTIDE SEQUENCE [LARGE SCALE GENOMIC DNA]</scope>
    <source>
        <strain evidence="2 3">JCM 18538</strain>
    </source>
</reference>
<dbReference type="Pfam" id="PF12680">
    <property type="entry name" value="SnoaL_2"/>
    <property type="match status" value="1"/>
</dbReference>
<evidence type="ECO:0000313" key="2">
    <source>
        <dbReference type="EMBL" id="BBY48811.1"/>
    </source>
</evidence>
<sequence length="122" mass="13729">MTEAVARRLFDAIERGAYADVESMWADDVTVWHSGDRADNDRVRALKVIRWFIDATVSRRYEILDRQTFDGGFVQQHVLHADATTGASIALRVCIVIKVGTDGLITRIDEYFDPADMAPLLS</sequence>
<dbReference type="SUPFAM" id="SSF54427">
    <property type="entry name" value="NTF2-like"/>
    <property type="match status" value="1"/>
</dbReference>
<organism evidence="2 3">
    <name type="scientific">Mycolicibacterium arabiense</name>
    <dbReference type="NCBI Taxonomy" id="1286181"/>
    <lineage>
        <taxon>Bacteria</taxon>
        <taxon>Bacillati</taxon>
        <taxon>Actinomycetota</taxon>
        <taxon>Actinomycetes</taxon>
        <taxon>Mycobacteriales</taxon>
        <taxon>Mycobacteriaceae</taxon>
        <taxon>Mycolicibacterium</taxon>
    </lineage>
</organism>
<gene>
    <name evidence="2" type="ORF">MARA_22790</name>
</gene>